<dbReference type="PANTHER" id="PTHR43355:SF2">
    <property type="entry name" value="FLAVIN REDUCTASE (NADPH)"/>
    <property type="match status" value="1"/>
</dbReference>
<sequence>MKVAIIGASGFIGHEILAEALRRGHEVTAIVRHPEKITVKDDKLSVKQGDITDAATVANLVAGNDAVISAYKSDNSNTYVAATKATIDGLKKAGVKRFLLVSGAASLEVAPGQLLLDSPHFPAEWKPIAEATRDGLLVLKQDNDLDWTALSPAAMIQPGERTGKYRVGGTTLLTDAEGNSKISVADYAIAMVDELEKPQHIRKQFTVAY</sequence>
<dbReference type="OrthoDB" id="9785372at2"/>
<evidence type="ECO:0000259" key="1">
    <source>
        <dbReference type="Pfam" id="PF13460"/>
    </source>
</evidence>
<dbReference type="AlphaFoldDB" id="A0A327WBT2"/>
<keyword evidence="3" id="KW-1185">Reference proteome</keyword>
<dbReference type="Gene3D" id="3.40.50.720">
    <property type="entry name" value="NAD(P)-binding Rossmann-like Domain"/>
    <property type="match status" value="1"/>
</dbReference>
<accession>A0A327WBT2</accession>
<dbReference type="CDD" id="cd05244">
    <property type="entry name" value="BVR-B_like_SDR_a"/>
    <property type="match status" value="1"/>
</dbReference>
<dbReference type="Pfam" id="PF13460">
    <property type="entry name" value="NAD_binding_10"/>
    <property type="match status" value="1"/>
</dbReference>
<proteinExistence type="predicted"/>
<feature type="domain" description="NAD(P)-binding" evidence="1">
    <location>
        <begin position="7"/>
        <end position="194"/>
    </location>
</feature>
<protein>
    <recommendedName>
        <fullName evidence="1">NAD(P)-binding domain-containing protein</fullName>
    </recommendedName>
</protein>
<evidence type="ECO:0000313" key="2">
    <source>
        <dbReference type="EMBL" id="RAJ88217.1"/>
    </source>
</evidence>
<dbReference type="Proteomes" id="UP000249819">
    <property type="component" value="Unassembled WGS sequence"/>
</dbReference>
<dbReference type="InterPro" id="IPR036291">
    <property type="entry name" value="NAD(P)-bd_dom_sf"/>
</dbReference>
<dbReference type="EMBL" id="QLMA01000001">
    <property type="protein sequence ID" value="RAJ88217.1"/>
    <property type="molecule type" value="Genomic_DNA"/>
</dbReference>
<organism evidence="2 3">
    <name type="scientific">Chitinophaga dinghuensis</name>
    <dbReference type="NCBI Taxonomy" id="1539050"/>
    <lineage>
        <taxon>Bacteria</taxon>
        <taxon>Pseudomonadati</taxon>
        <taxon>Bacteroidota</taxon>
        <taxon>Chitinophagia</taxon>
        <taxon>Chitinophagales</taxon>
        <taxon>Chitinophagaceae</taxon>
        <taxon>Chitinophaga</taxon>
    </lineage>
</organism>
<dbReference type="InterPro" id="IPR016040">
    <property type="entry name" value="NAD(P)-bd_dom"/>
</dbReference>
<dbReference type="InterPro" id="IPR051606">
    <property type="entry name" value="Polyketide_Oxido-like"/>
</dbReference>
<dbReference type="PANTHER" id="PTHR43355">
    <property type="entry name" value="FLAVIN REDUCTASE (NADPH)"/>
    <property type="match status" value="1"/>
</dbReference>
<comment type="caution">
    <text evidence="2">The sequence shown here is derived from an EMBL/GenBank/DDBJ whole genome shotgun (WGS) entry which is preliminary data.</text>
</comment>
<dbReference type="GO" id="GO:0016646">
    <property type="term" value="F:oxidoreductase activity, acting on the CH-NH group of donors, NAD or NADP as acceptor"/>
    <property type="evidence" value="ECO:0007669"/>
    <property type="project" value="TreeGrafter"/>
</dbReference>
<name>A0A327WBT2_9BACT</name>
<evidence type="ECO:0000313" key="3">
    <source>
        <dbReference type="Proteomes" id="UP000249819"/>
    </source>
</evidence>
<reference evidence="2 3" key="1">
    <citation type="submission" date="2018-06" db="EMBL/GenBank/DDBJ databases">
        <title>Genomic Encyclopedia of Archaeal and Bacterial Type Strains, Phase II (KMG-II): from individual species to whole genera.</title>
        <authorList>
            <person name="Goeker M."/>
        </authorList>
    </citation>
    <scope>NUCLEOTIDE SEQUENCE [LARGE SCALE GENOMIC DNA]</scope>
    <source>
        <strain evidence="2 3">DSM 29821</strain>
    </source>
</reference>
<gene>
    <name evidence="2" type="ORF">CLV59_101984</name>
</gene>
<dbReference type="SUPFAM" id="SSF51735">
    <property type="entry name" value="NAD(P)-binding Rossmann-fold domains"/>
    <property type="match status" value="1"/>
</dbReference>
<dbReference type="RefSeq" id="WP_111590860.1">
    <property type="nucleotide sequence ID" value="NZ_QLMA01000001.1"/>
</dbReference>